<proteinExistence type="predicted"/>
<organism evidence="1 2">
    <name type="scientific">Bursaphelenchus xylophilus</name>
    <name type="common">Pinewood nematode worm</name>
    <name type="synonym">Aphelenchoides xylophilus</name>
    <dbReference type="NCBI Taxonomy" id="6326"/>
    <lineage>
        <taxon>Eukaryota</taxon>
        <taxon>Metazoa</taxon>
        <taxon>Ecdysozoa</taxon>
        <taxon>Nematoda</taxon>
        <taxon>Chromadorea</taxon>
        <taxon>Rhabditida</taxon>
        <taxon>Tylenchina</taxon>
        <taxon>Tylenchomorpha</taxon>
        <taxon>Aphelenchoidea</taxon>
        <taxon>Aphelenchoididae</taxon>
        <taxon>Bursaphelenchus</taxon>
    </lineage>
</organism>
<protein>
    <submittedName>
        <fullName evidence="2">CCR4-NOT transcription complex subunit 11</fullName>
    </submittedName>
</protein>
<sequence length="217" mass="24524">MYPANYKSWAQLEICIIRSQFQPRLRRTANSTVHVCLLCMASNTVSVDLKDFLNRITNSPENAPGLLETFLQQSVRPSVPSIVRFITFSIADNDLRYRILTILVREYGEETEIHDGFLSFVESAILEPTDSLIELVTAIIQECGPWLGKAGIKHLKCFFSTTDIAHSAMLVRLLNTCIIWNKEFIPYAKVLPRCKSDNPDLQAALSECQMFCSASVM</sequence>
<evidence type="ECO:0000313" key="2">
    <source>
        <dbReference type="WBParaSite" id="BXY_1186500.1"/>
    </source>
</evidence>
<accession>A0A1I7SFQ3</accession>
<dbReference type="Proteomes" id="UP000095284">
    <property type="component" value="Unplaced"/>
</dbReference>
<reference evidence="2" key="1">
    <citation type="submission" date="2016-11" db="UniProtKB">
        <authorList>
            <consortium name="WormBaseParasite"/>
        </authorList>
    </citation>
    <scope>IDENTIFICATION</scope>
</reference>
<dbReference type="WBParaSite" id="BXY_1186500.1">
    <property type="protein sequence ID" value="BXY_1186500.1"/>
    <property type="gene ID" value="BXY_1186500"/>
</dbReference>
<evidence type="ECO:0000313" key="1">
    <source>
        <dbReference type="Proteomes" id="UP000095284"/>
    </source>
</evidence>
<dbReference type="AlphaFoldDB" id="A0A1I7SFQ3"/>
<name>A0A1I7SFQ3_BURXY</name>